<gene>
    <name evidence="4" type="primary">aroH</name>
    <name evidence="5" type="ORF">BTBSAS_110078</name>
    <name evidence="4" type="ORF">CNY62_09860</name>
</gene>
<dbReference type="UniPathway" id="UPA00120">
    <property type="reaction ID" value="UER00203"/>
</dbReference>
<dbReference type="KEGG" id="bths:CNY62_09860"/>
<feature type="binding site" evidence="2">
    <location>
        <position position="7"/>
    </location>
    <ligand>
        <name>prephenate</name>
        <dbReference type="ChEBI" id="CHEBI:29934"/>
    </ligand>
</feature>
<proteinExistence type="predicted"/>
<dbReference type="Proteomes" id="UP000270190">
    <property type="component" value="Unassembled WGS sequence"/>
</dbReference>
<keyword evidence="2 3" id="KW-0028">Amino-acid biosynthesis</keyword>
<dbReference type="PANTHER" id="PTHR21164:SF0">
    <property type="entry name" value="CHORISMATE MUTASE AROH"/>
    <property type="match status" value="1"/>
</dbReference>
<keyword evidence="3 5" id="KW-0413">Isomerase</keyword>
<dbReference type="OrthoDB" id="9802232at2"/>
<evidence type="ECO:0000313" key="4">
    <source>
        <dbReference type="EMBL" id="ATF26666.1"/>
    </source>
</evidence>
<reference evidence="4 6" key="1">
    <citation type="submission" date="2017-09" db="EMBL/GenBank/DDBJ databases">
        <title>Complete Genome Sequences of Two Strains of the Meat Spoilage Bacterium Brochothrix thermosphacta Isolated from Ground Chicken.</title>
        <authorList>
            <person name="Paoli G.C."/>
            <person name="Wijey C."/>
            <person name="Chen C.-Y."/>
            <person name="Nguyen L."/>
            <person name="Yan X."/>
            <person name="Irwin P.L."/>
        </authorList>
    </citation>
    <scope>NUCLEOTIDE SEQUENCE [LARGE SCALE GENOMIC DNA]</scope>
    <source>
        <strain evidence="4 6">BI</strain>
    </source>
</reference>
<evidence type="ECO:0000256" key="1">
    <source>
        <dbReference type="NCBIfam" id="TIGR01796"/>
    </source>
</evidence>
<dbReference type="GO" id="GO:0046417">
    <property type="term" value="P:chorismate metabolic process"/>
    <property type="evidence" value="ECO:0007669"/>
    <property type="project" value="TreeGrafter"/>
</dbReference>
<sequence length="124" mass="13723">MMIRGIRGATTVAENSVTAIEEATIALLEELFRENKLEADAITSIFFSATADVNACFPAKVVRTFKGFEYVPVISMVEMDVPKALPLCIRVMLHCDTTIAQSDVHHAYQKGAQHLRPDLSQKEV</sequence>
<dbReference type="RefSeq" id="WP_051457360.1">
    <property type="nucleotide sequence ID" value="NZ_CP016839.1"/>
</dbReference>
<evidence type="ECO:0000256" key="3">
    <source>
        <dbReference type="PROSITE-ProRule" id="PRU00514"/>
    </source>
</evidence>
<accession>A0A291BZZ2</accession>
<evidence type="ECO:0000313" key="6">
    <source>
        <dbReference type="Proteomes" id="UP000243591"/>
    </source>
</evidence>
<dbReference type="GO" id="GO:0004106">
    <property type="term" value="F:chorismate mutase activity"/>
    <property type="evidence" value="ECO:0007669"/>
    <property type="project" value="UniProtKB-UniRule"/>
</dbReference>
<name>A0A291BZZ2_BROTH</name>
<reference evidence="7" key="3">
    <citation type="submission" date="2018-04" db="EMBL/GenBank/DDBJ databases">
        <authorList>
            <person name="Illikoud N."/>
        </authorList>
    </citation>
    <scope>NUCLEOTIDE SEQUENCE [LARGE SCALE GENOMIC DNA]</scope>
</reference>
<dbReference type="GeneID" id="66536616"/>
<dbReference type="AlphaFoldDB" id="A0A291BZZ2"/>
<dbReference type="PIRSF" id="PIRSF005965">
    <property type="entry name" value="Chor_mut_AroH"/>
    <property type="match status" value="1"/>
</dbReference>
<dbReference type="EMBL" id="OUNC01000003">
    <property type="protein sequence ID" value="SPP26729.1"/>
    <property type="molecule type" value="Genomic_DNA"/>
</dbReference>
<organism evidence="4 6">
    <name type="scientific">Brochothrix thermosphacta</name>
    <name type="common">Microbacterium thermosphactum</name>
    <dbReference type="NCBI Taxonomy" id="2756"/>
    <lineage>
        <taxon>Bacteria</taxon>
        <taxon>Bacillati</taxon>
        <taxon>Bacillota</taxon>
        <taxon>Bacilli</taxon>
        <taxon>Bacillales</taxon>
        <taxon>Listeriaceae</taxon>
        <taxon>Brochothrix</taxon>
    </lineage>
</organism>
<dbReference type="STRING" id="2756.BFR44_10935"/>
<dbReference type="Proteomes" id="UP000243591">
    <property type="component" value="Chromosome"/>
</dbReference>
<dbReference type="GO" id="GO:0009073">
    <property type="term" value="P:aromatic amino acid family biosynthetic process"/>
    <property type="evidence" value="ECO:0007669"/>
    <property type="project" value="UniProtKB-UniRule"/>
</dbReference>
<dbReference type="SUPFAM" id="SSF55298">
    <property type="entry name" value="YjgF-like"/>
    <property type="match status" value="1"/>
</dbReference>
<dbReference type="InterPro" id="IPR008243">
    <property type="entry name" value="Chorismate_mutase_AroH"/>
</dbReference>
<dbReference type="CDD" id="cd02185">
    <property type="entry name" value="AroH"/>
    <property type="match status" value="1"/>
</dbReference>
<reference evidence="5" key="2">
    <citation type="submission" date="2018-04" db="EMBL/GenBank/DDBJ databases">
        <authorList>
            <person name="Go L.Y."/>
            <person name="Mitchell J.A."/>
        </authorList>
    </citation>
    <scope>NUCLEOTIDE SEQUENCE</scope>
    <source>
        <strain evidence="5">BSAS1 3</strain>
    </source>
</reference>
<dbReference type="Pfam" id="PF07736">
    <property type="entry name" value="CM_1"/>
    <property type="match status" value="1"/>
</dbReference>
<dbReference type="PROSITE" id="PS51167">
    <property type="entry name" value="CHORISMATE_MUT_1"/>
    <property type="match status" value="1"/>
</dbReference>
<evidence type="ECO:0000256" key="2">
    <source>
        <dbReference type="PIRSR" id="PIRSR005965-1"/>
    </source>
</evidence>
<dbReference type="InterPro" id="IPR035959">
    <property type="entry name" value="RutC-like_sf"/>
</dbReference>
<dbReference type="GO" id="GO:0008652">
    <property type="term" value="P:amino acid biosynthetic process"/>
    <property type="evidence" value="ECO:0007669"/>
    <property type="project" value="UniProtKB-UniRule"/>
</dbReference>
<keyword evidence="6" id="KW-1185">Reference proteome</keyword>
<dbReference type="EC" id="5.4.99.5" evidence="1 3"/>
<protein>
    <recommendedName>
        <fullName evidence="1 3">chorismate mutase</fullName>
        <ecNumber evidence="1 3">5.4.99.5</ecNumber>
    </recommendedName>
</protein>
<dbReference type="PANTHER" id="PTHR21164">
    <property type="entry name" value="CHORISMATE MUTASE"/>
    <property type="match status" value="1"/>
</dbReference>
<comment type="catalytic activity">
    <reaction evidence="3">
        <text>chorismate = prephenate</text>
        <dbReference type="Rhea" id="RHEA:13897"/>
        <dbReference type="ChEBI" id="CHEBI:29748"/>
        <dbReference type="ChEBI" id="CHEBI:29934"/>
        <dbReference type="EC" id="5.4.99.5"/>
    </reaction>
</comment>
<dbReference type="Gene3D" id="3.30.1330.40">
    <property type="entry name" value="RutC-like"/>
    <property type="match status" value="1"/>
</dbReference>
<evidence type="ECO:0000313" key="7">
    <source>
        <dbReference type="Proteomes" id="UP000270190"/>
    </source>
</evidence>
<keyword evidence="2 3" id="KW-0057">Aromatic amino acid biosynthesis</keyword>
<evidence type="ECO:0000313" key="5">
    <source>
        <dbReference type="EMBL" id="SPP26729.1"/>
    </source>
</evidence>
<dbReference type="EMBL" id="CP023483">
    <property type="protein sequence ID" value="ATF26666.1"/>
    <property type="molecule type" value="Genomic_DNA"/>
</dbReference>
<dbReference type="NCBIfam" id="TIGR01796">
    <property type="entry name" value="CM_mono_aroH"/>
    <property type="match status" value="1"/>
</dbReference>
<feature type="binding site" evidence="2">
    <location>
        <position position="90"/>
    </location>
    <ligand>
        <name>prephenate</name>
        <dbReference type="ChEBI" id="CHEBI:29934"/>
    </ligand>
</feature>
<feature type="binding site" evidence="2">
    <location>
        <position position="108"/>
    </location>
    <ligand>
        <name>prephenate</name>
        <dbReference type="ChEBI" id="CHEBI:29934"/>
    </ligand>
</feature>